<dbReference type="AlphaFoldDB" id="A0A6G3XND5"/>
<dbReference type="EMBL" id="JAAGMN010007795">
    <property type="protein sequence ID" value="NEE19197.1"/>
    <property type="molecule type" value="Genomic_DNA"/>
</dbReference>
<dbReference type="Gene3D" id="3.40.50.720">
    <property type="entry name" value="NAD(P)-binding Rossmann-like Domain"/>
    <property type="match status" value="1"/>
</dbReference>
<organism evidence="1">
    <name type="scientific">Streptomyces sp. SID7499</name>
    <dbReference type="NCBI Taxonomy" id="2706086"/>
    <lineage>
        <taxon>Bacteria</taxon>
        <taxon>Bacillati</taxon>
        <taxon>Actinomycetota</taxon>
        <taxon>Actinomycetes</taxon>
        <taxon>Kitasatosporales</taxon>
        <taxon>Streptomycetaceae</taxon>
        <taxon>Streptomyces</taxon>
    </lineage>
</organism>
<reference evidence="1" key="1">
    <citation type="submission" date="2020-01" db="EMBL/GenBank/DDBJ databases">
        <title>Insect and environment-associated Actinomycetes.</title>
        <authorList>
            <person name="Currrie C."/>
            <person name="Chevrette M."/>
            <person name="Carlson C."/>
            <person name="Stubbendieck R."/>
            <person name="Wendt-Pienkowski E."/>
        </authorList>
    </citation>
    <scope>NUCLEOTIDE SEQUENCE</scope>
    <source>
        <strain evidence="1">SID7499</strain>
    </source>
</reference>
<dbReference type="InterPro" id="IPR036291">
    <property type="entry name" value="NAD(P)-bd_dom_sf"/>
</dbReference>
<gene>
    <name evidence="1" type="ORF">G3M58_73620</name>
</gene>
<name>A0A6G3XND5_9ACTN</name>
<feature type="non-terminal residue" evidence="1">
    <location>
        <position position="91"/>
    </location>
</feature>
<accession>A0A6G3XND5</accession>
<proteinExistence type="predicted"/>
<dbReference type="SUPFAM" id="SSF51735">
    <property type="entry name" value="NAD(P)-binding Rossmann-fold domains"/>
    <property type="match status" value="1"/>
</dbReference>
<protein>
    <submittedName>
        <fullName evidence="1">Nonribosomal peptide synthetase</fullName>
    </submittedName>
</protein>
<evidence type="ECO:0000313" key="1">
    <source>
        <dbReference type="EMBL" id="NEE19197.1"/>
    </source>
</evidence>
<comment type="caution">
    <text evidence="1">The sequence shown here is derived from an EMBL/GenBank/DDBJ whole genome shotgun (WGS) entry which is preliminary data.</text>
</comment>
<feature type="non-terminal residue" evidence="1">
    <location>
        <position position="1"/>
    </location>
</feature>
<sequence length="91" mass="9403">AARLALLVSLVQEIPWLTGSHLDLPGGSTPAADLAHLRTELTARSGDFEAAVRGGRRLVPRLAPLPPTPARAEPPLRHGGVYVVTGGLGGL</sequence>